<evidence type="ECO:0000256" key="1">
    <source>
        <dbReference type="PROSITE-ProRule" id="PRU00076"/>
    </source>
</evidence>
<dbReference type="InterPro" id="IPR000742">
    <property type="entry name" value="EGF"/>
</dbReference>
<organism evidence="3 4">
    <name type="scientific">Sousa chinensis</name>
    <name type="common">Indo-pacific humpbacked dolphin</name>
    <name type="synonym">Steno chinensis</name>
    <dbReference type="NCBI Taxonomy" id="103600"/>
    <lineage>
        <taxon>Eukaryota</taxon>
        <taxon>Metazoa</taxon>
        <taxon>Chordata</taxon>
        <taxon>Craniata</taxon>
        <taxon>Vertebrata</taxon>
        <taxon>Euteleostomi</taxon>
        <taxon>Mammalia</taxon>
        <taxon>Eutheria</taxon>
        <taxon>Laurasiatheria</taxon>
        <taxon>Artiodactyla</taxon>
        <taxon>Whippomorpha</taxon>
        <taxon>Cetacea</taxon>
        <taxon>Odontoceti</taxon>
        <taxon>Delphinidae</taxon>
        <taxon>Sousa</taxon>
    </lineage>
</organism>
<sequence length="33" mass="3525">IDVDECASHPRKNGATCIDHAGNHSCQCVAPFK</sequence>
<gene>
    <name evidence="3" type="ORF">DBR06_SOUSAS9510025</name>
</gene>
<evidence type="ECO:0000313" key="3">
    <source>
        <dbReference type="EMBL" id="TEA34700.1"/>
    </source>
</evidence>
<dbReference type="FunFam" id="2.10.25.10:FF:000031">
    <property type="entry name" value="neurogenic locus notch homolog protein 3"/>
    <property type="match status" value="1"/>
</dbReference>
<proteinExistence type="predicted"/>
<evidence type="ECO:0000259" key="2">
    <source>
        <dbReference type="PROSITE" id="PS50026"/>
    </source>
</evidence>
<evidence type="ECO:0000313" key="4">
    <source>
        <dbReference type="Proteomes" id="UP000295264"/>
    </source>
</evidence>
<dbReference type="PROSITE" id="PS50026">
    <property type="entry name" value="EGF_3"/>
    <property type="match status" value="1"/>
</dbReference>
<dbReference type="Gene3D" id="2.10.25.10">
    <property type="entry name" value="Laminin"/>
    <property type="match status" value="1"/>
</dbReference>
<keyword evidence="4" id="KW-1185">Reference proteome</keyword>
<feature type="domain" description="EGF-like" evidence="2">
    <location>
        <begin position="2"/>
        <end position="33"/>
    </location>
</feature>
<dbReference type="EMBL" id="QWLN02008726">
    <property type="protein sequence ID" value="TEA34700.1"/>
    <property type="molecule type" value="Genomic_DNA"/>
</dbReference>
<name>A0A484GG39_SOUCH</name>
<reference evidence="3 4" key="1">
    <citation type="journal article" date="2018" name="Genomics">
        <title>Molecular footprints of inshore aquatic adaptation in Indo-Pacific humpback dolphin (Sousa chinensis).</title>
        <authorList>
            <person name="Ming Y."/>
            <person name="Jian J."/>
            <person name="Yu F."/>
            <person name="Yu X."/>
            <person name="Wang J."/>
            <person name="Liu W."/>
        </authorList>
    </citation>
    <scope>NUCLEOTIDE SEQUENCE [LARGE SCALE GENOMIC DNA]</scope>
    <source>
        <strain evidence="3">MY-2018</strain>
        <tissue evidence="3">Skin</tissue>
    </source>
</reference>
<comment type="caution">
    <text evidence="1">Lacks conserved residue(s) required for the propagation of feature annotation.</text>
</comment>
<protein>
    <recommendedName>
        <fullName evidence="2">EGF-like domain-containing protein</fullName>
    </recommendedName>
</protein>
<dbReference type="SUPFAM" id="SSF57196">
    <property type="entry name" value="EGF/Laminin"/>
    <property type="match status" value="1"/>
</dbReference>
<feature type="non-terminal residue" evidence="3">
    <location>
        <position position="1"/>
    </location>
</feature>
<feature type="non-terminal residue" evidence="3">
    <location>
        <position position="33"/>
    </location>
</feature>
<dbReference type="CDD" id="cd00054">
    <property type="entry name" value="EGF_CA"/>
    <property type="match status" value="1"/>
</dbReference>
<comment type="caution">
    <text evidence="3">The sequence shown here is derived from an EMBL/GenBank/DDBJ whole genome shotgun (WGS) entry which is preliminary data.</text>
</comment>
<keyword evidence="1" id="KW-0245">EGF-like domain</keyword>
<accession>A0A484GG39</accession>
<dbReference type="Pfam" id="PF00008">
    <property type="entry name" value="EGF"/>
    <property type="match status" value="1"/>
</dbReference>
<dbReference type="AlphaFoldDB" id="A0A484GG39"/>
<dbReference type="Proteomes" id="UP000295264">
    <property type="component" value="Unassembled WGS sequence"/>
</dbReference>